<dbReference type="EMBL" id="LT550258">
    <property type="protein sequence ID" value="SAL95179.1"/>
    <property type="molecule type" value="Genomic_DNA"/>
</dbReference>
<dbReference type="InterPro" id="IPR001251">
    <property type="entry name" value="CRAL-TRIO_dom"/>
</dbReference>
<dbReference type="Pfam" id="PF00650">
    <property type="entry name" value="CRAL_TRIO"/>
    <property type="match status" value="1"/>
</dbReference>
<evidence type="ECO:0000313" key="2">
    <source>
        <dbReference type="EMBL" id="SAL95179.1"/>
    </source>
</evidence>
<reference evidence="2" key="1">
    <citation type="submission" date="2016-04" db="EMBL/GenBank/DDBJ databases">
        <authorList>
            <person name="Evans L.H."/>
            <person name="Alamgir A."/>
            <person name="Owens N."/>
            <person name="Weber N.D."/>
            <person name="Virtaneva K."/>
            <person name="Barbian K."/>
            <person name="Babar A."/>
            <person name="Rosenke K."/>
        </authorList>
    </citation>
    <scope>NUCLEOTIDE SEQUENCE [LARGE SCALE GENOMIC DNA]</scope>
    <source>
        <strain evidence="2">CBS 101.48</strain>
    </source>
</reference>
<dbReference type="OrthoDB" id="75724at2759"/>
<dbReference type="InterPro" id="IPR036865">
    <property type="entry name" value="CRAL-TRIO_dom_sf"/>
</dbReference>
<gene>
    <name evidence="2" type="primary">ABSGL_00494.1 scaffold 786</name>
</gene>
<dbReference type="PROSITE" id="PS50191">
    <property type="entry name" value="CRAL_TRIO"/>
    <property type="match status" value="1"/>
</dbReference>
<dbReference type="InParanoid" id="A0A163KP89"/>
<keyword evidence="3" id="KW-1185">Reference proteome</keyword>
<dbReference type="SUPFAM" id="SSF52087">
    <property type="entry name" value="CRAL/TRIO domain"/>
    <property type="match status" value="1"/>
</dbReference>
<dbReference type="Proteomes" id="UP000078561">
    <property type="component" value="Unassembled WGS sequence"/>
</dbReference>
<dbReference type="PANTHER" id="PTHR46590">
    <property type="entry name" value="PHOSPHATIDYLINOSITOL TRANSFER PROTEIN CSR1-RELATED"/>
    <property type="match status" value="1"/>
</dbReference>
<evidence type="ECO:0000313" key="3">
    <source>
        <dbReference type="Proteomes" id="UP000078561"/>
    </source>
</evidence>
<dbReference type="Gene3D" id="3.40.525.10">
    <property type="entry name" value="CRAL-TRIO lipid binding domain"/>
    <property type="match status" value="1"/>
</dbReference>
<name>A0A163KP89_ABSGL</name>
<dbReference type="AlphaFoldDB" id="A0A163KP89"/>
<proteinExistence type="predicted"/>
<feature type="domain" description="CRAL-TRIO" evidence="1">
    <location>
        <begin position="108"/>
        <end position="274"/>
    </location>
</feature>
<dbReference type="PANTHER" id="PTHR46590:SF4">
    <property type="entry name" value="CRAL-TRIO DOMAIN-CONTAINING PROTEIN"/>
    <property type="match status" value="1"/>
</dbReference>
<dbReference type="SUPFAM" id="SSF46938">
    <property type="entry name" value="CRAL/TRIO N-terminal domain"/>
    <property type="match status" value="1"/>
</dbReference>
<evidence type="ECO:0000259" key="1">
    <source>
        <dbReference type="PROSITE" id="PS50191"/>
    </source>
</evidence>
<dbReference type="CDD" id="cd00170">
    <property type="entry name" value="SEC14"/>
    <property type="match status" value="1"/>
</dbReference>
<dbReference type="OMA" id="RHEMTIK"/>
<dbReference type="InterPro" id="IPR052432">
    <property type="entry name" value="PITP/CRAL-TRIO"/>
</dbReference>
<organism evidence="2">
    <name type="scientific">Absidia glauca</name>
    <name type="common">Pin mould</name>
    <dbReference type="NCBI Taxonomy" id="4829"/>
    <lineage>
        <taxon>Eukaryota</taxon>
        <taxon>Fungi</taxon>
        <taxon>Fungi incertae sedis</taxon>
        <taxon>Mucoromycota</taxon>
        <taxon>Mucoromycotina</taxon>
        <taxon>Mucoromycetes</taxon>
        <taxon>Mucorales</taxon>
        <taxon>Cunninghamellaceae</taxon>
        <taxon>Absidia</taxon>
    </lineage>
</organism>
<accession>A0A163KP89</accession>
<protein>
    <recommendedName>
        <fullName evidence="1">CRAL-TRIO domain-containing protein</fullName>
    </recommendedName>
</protein>
<sequence length="506" mass="58833">MDFHHRKLKEVNELYSRHEMTIKKLQAAVRREIPLLAQELQLTLSQVKALEAFACDELTLFRYLRKNSFSLPTALSLLLDTMRWRLKERVEELTLTHVQDMLQSPLCFFRRRDKSGRPVLVIQLCYFPSTFRDNTELLESIMPLVVYVLETTRKLLLDETEQRALQGYPHPIMSDLTILIDFKNANSLPKDFTLVQTFIKLLKRYPGMAGMVCLLNFGWMYQGMWQMIKMILSQEAKNRVAFPKLKELKTIIDETDLLSGKLHKKLGGKDEFQWDIKQDTTFLRYQQPTLKNTSEEKAATLKGRQSSIDLHYIDTNSAVATSAAAPCYQQETTALVGSVLISSDSLSSVSVYATPTGSISPIEQELTSHLENSTDDLQRNTRAGIHKFLGREYQQYQQLSDGISSSDLSQRLSQLQLEQRLRREKGNPTNAKSWITLVFSWILSLEKKLVVSIMNYRAWIYCFAFWWMLRKVLRRLPLYYPLQLFINNQSAMSWLLSRPRNRLLSY</sequence>
<dbReference type="InterPro" id="IPR036273">
    <property type="entry name" value="CRAL/TRIO_N_dom_sf"/>
</dbReference>